<evidence type="ECO:0000256" key="6">
    <source>
        <dbReference type="ARBA" id="ARBA00022832"/>
    </source>
</evidence>
<evidence type="ECO:0000256" key="11">
    <source>
        <dbReference type="ARBA" id="ARBA00047375"/>
    </source>
</evidence>
<evidence type="ECO:0000256" key="1">
    <source>
        <dbReference type="ARBA" id="ARBA00004141"/>
    </source>
</evidence>
<feature type="transmembrane region" description="Helical" evidence="12">
    <location>
        <begin position="228"/>
        <end position="247"/>
    </location>
</feature>
<keyword evidence="6 12" id="KW-0276">Fatty acid metabolism</keyword>
<dbReference type="Pfam" id="PF01151">
    <property type="entry name" value="ELO"/>
    <property type="match status" value="1"/>
</dbReference>
<reference evidence="13 14" key="1">
    <citation type="submission" date="2022-07" db="EMBL/GenBank/DDBJ databases">
        <title>Genome-wide signatures of adaptation to extreme environments.</title>
        <authorList>
            <person name="Cho C.H."/>
            <person name="Yoon H.S."/>
        </authorList>
    </citation>
    <scope>NUCLEOTIDE SEQUENCE [LARGE SCALE GENOMIC DNA]</scope>
    <source>
        <strain evidence="13 14">108.79 E11</strain>
    </source>
</reference>
<evidence type="ECO:0000256" key="7">
    <source>
        <dbReference type="ARBA" id="ARBA00022989"/>
    </source>
</evidence>
<keyword evidence="5 12" id="KW-0812">Transmembrane</keyword>
<evidence type="ECO:0000256" key="3">
    <source>
        <dbReference type="ARBA" id="ARBA00022516"/>
    </source>
</evidence>
<comment type="subcellular location">
    <subcellularLocation>
        <location evidence="1">Membrane</location>
        <topology evidence="1">Multi-pass membrane protein</topology>
    </subcellularLocation>
</comment>
<dbReference type="PANTHER" id="PTHR11157:SF134">
    <property type="entry name" value="ELONGATION OF FATTY ACIDS PROTEIN 1-RELATED"/>
    <property type="match status" value="1"/>
</dbReference>
<feature type="transmembrane region" description="Helical" evidence="12">
    <location>
        <begin position="156"/>
        <end position="174"/>
    </location>
</feature>
<feature type="transmembrane region" description="Helical" evidence="12">
    <location>
        <begin position="23"/>
        <end position="44"/>
    </location>
</feature>
<keyword evidence="8 12" id="KW-0443">Lipid metabolism</keyword>
<dbReference type="PANTHER" id="PTHR11157">
    <property type="entry name" value="FATTY ACID ACYL TRANSFERASE-RELATED"/>
    <property type="match status" value="1"/>
</dbReference>
<gene>
    <name evidence="13" type="ORF">GAYE_SCF42G5559</name>
</gene>
<comment type="caution">
    <text evidence="13">The sequence shown here is derived from an EMBL/GenBank/DDBJ whole genome shotgun (WGS) entry which is preliminary data.</text>
</comment>
<evidence type="ECO:0000256" key="12">
    <source>
        <dbReference type="RuleBase" id="RU361115"/>
    </source>
</evidence>
<dbReference type="GO" id="GO:0009922">
    <property type="term" value="F:fatty acid elongase activity"/>
    <property type="evidence" value="ECO:0007669"/>
    <property type="project" value="UniProtKB-EC"/>
</dbReference>
<feature type="transmembrane region" description="Helical" evidence="12">
    <location>
        <begin position="194"/>
        <end position="216"/>
    </location>
</feature>
<dbReference type="EMBL" id="JANCYU010000054">
    <property type="protein sequence ID" value="KAK4527635.1"/>
    <property type="molecule type" value="Genomic_DNA"/>
</dbReference>
<accession>A0AAV9IJG8</accession>
<comment type="catalytic activity">
    <reaction evidence="12">
        <text>an acyl-CoA + malonyl-CoA + H(+) = a 3-oxoacyl-CoA + CO2 + CoA</text>
        <dbReference type="Rhea" id="RHEA:50252"/>
        <dbReference type="ChEBI" id="CHEBI:15378"/>
        <dbReference type="ChEBI" id="CHEBI:16526"/>
        <dbReference type="ChEBI" id="CHEBI:57287"/>
        <dbReference type="ChEBI" id="CHEBI:57384"/>
        <dbReference type="ChEBI" id="CHEBI:58342"/>
        <dbReference type="ChEBI" id="CHEBI:90726"/>
    </reaction>
    <physiologicalReaction direction="left-to-right" evidence="12">
        <dbReference type="Rhea" id="RHEA:50253"/>
    </physiologicalReaction>
</comment>
<protein>
    <recommendedName>
        <fullName evidence="12">Elongation of fatty acids protein</fullName>
        <ecNumber evidence="12">2.3.1.-</ecNumber>
    </recommendedName>
</protein>
<dbReference type="EC" id="2.3.1.-" evidence="12"/>
<evidence type="ECO:0000256" key="8">
    <source>
        <dbReference type="ARBA" id="ARBA00023098"/>
    </source>
</evidence>
<dbReference type="AlphaFoldDB" id="A0AAV9IJG8"/>
<evidence type="ECO:0000256" key="10">
    <source>
        <dbReference type="ARBA" id="ARBA00023160"/>
    </source>
</evidence>
<keyword evidence="14" id="KW-1185">Reference proteome</keyword>
<evidence type="ECO:0000256" key="9">
    <source>
        <dbReference type="ARBA" id="ARBA00023136"/>
    </source>
</evidence>
<dbReference type="GO" id="GO:0042761">
    <property type="term" value="P:very long-chain fatty acid biosynthetic process"/>
    <property type="evidence" value="ECO:0007669"/>
    <property type="project" value="TreeGrafter"/>
</dbReference>
<comment type="catalytic activity">
    <reaction evidence="11">
        <text>a very-long-chain acyl-CoA + malonyl-CoA + H(+) = a very-long-chain 3-oxoacyl-CoA + CO2 + CoA</text>
        <dbReference type="Rhea" id="RHEA:32727"/>
        <dbReference type="ChEBI" id="CHEBI:15378"/>
        <dbReference type="ChEBI" id="CHEBI:16526"/>
        <dbReference type="ChEBI" id="CHEBI:57287"/>
        <dbReference type="ChEBI" id="CHEBI:57384"/>
        <dbReference type="ChEBI" id="CHEBI:90725"/>
        <dbReference type="ChEBI" id="CHEBI:90736"/>
        <dbReference type="EC" id="2.3.1.199"/>
    </reaction>
</comment>
<dbReference type="GO" id="GO:0034626">
    <property type="term" value="P:fatty acid elongation, polyunsaturated fatty acid"/>
    <property type="evidence" value="ECO:0007669"/>
    <property type="project" value="TreeGrafter"/>
</dbReference>
<sequence>MSKTLDSLDDFRFEAGVTPFSSFWIPCVTCVLYFTLTRVFKLLVSNRKPLRSPSLLFFYNGCLSFFSFILFIALGAVIFEKSKLYTPHELVCGSATHQDGRLQFIYWLNYLFKYVELLDTFLLVARKKPVTFLHEYHHAATLVLCWIQQREYSTVQWVPILLNLGVHVIMYYYFAMTALKREIWWKRYLTTIQIIQFIIDLFVCSYAYGVFILNGFDFDKCYGTELGAISGIVILFSYLALFVRFYVNTYKKKQVLEKKES</sequence>
<proteinExistence type="inferred from homology"/>
<keyword evidence="7 12" id="KW-1133">Transmembrane helix</keyword>
<name>A0AAV9IJG8_9RHOD</name>
<evidence type="ECO:0000256" key="4">
    <source>
        <dbReference type="ARBA" id="ARBA00022679"/>
    </source>
</evidence>
<keyword evidence="3 12" id="KW-0444">Lipid biosynthesis</keyword>
<dbReference type="Proteomes" id="UP001300502">
    <property type="component" value="Unassembled WGS sequence"/>
</dbReference>
<evidence type="ECO:0000313" key="14">
    <source>
        <dbReference type="Proteomes" id="UP001300502"/>
    </source>
</evidence>
<dbReference type="InterPro" id="IPR002076">
    <property type="entry name" value="ELO_fam"/>
</dbReference>
<keyword evidence="4 12" id="KW-0808">Transferase</keyword>
<comment type="similarity">
    <text evidence="2 12">Belongs to the ELO family.</text>
</comment>
<organism evidence="13 14">
    <name type="scientific">Galdieria yellowstonensis</name>
    <dbReference type="NCBI Taxonomy" id="3028027"/>
    <lineage>
        <taxon>Eukaryota</taxon>
        <taxon>Rhodophyta</taxon>
        <taxon>Bangiophyceae</taxon>
        <taxon>Galdieriales</taxon>
        <taxon>Galdieriaceae</taxon>
        <taxon>Galdieria</taxon>
    </lineage>
</organism>
<dbReference type="GO" id="GO:0034625">
    <property type="term" value="P:fatty acid elongation, monounsaturated fatty acid"/>
    <property type="evidence" value="ECO:0007669"/>
    <property type="project" value="TreeGrafter"/>
</dbReference>
<keyword evidence="9 12" id="KW-0472">Membrane</keyword>
<keyword evidence="10 12" id="KW-0275">Fatty acid biosynthesis</keyword>
<evidence type="ECO:0000256" key="2">
    <source>
        <dbReference type="ARBA" id="ARBA00007263"/>
    </source>
</evidence>
<feature type="transmembrane region" description="Helical" evidence="12">
    <location>
        <begin position="56"/>
        <end position="79"/>
    </location>
</feature>
<dbReference type="GO" id="GO:0030148">
    <property type="term" value="P:sphingolipid biosynthetic process"/>
    <property type="evidence" value="ECO:0007669"/>
    <property type="project" value="TreeGrafter"/>
</dbReference>
<dbReference type="GO" id="GO:0019367">
    <property type="term" value="P:fatty acid elongation, saturated fatty acid"/>
    <property type="evidence" value="ECO:0007669"/>
    <property type="project" value="TreeGrafter"/>
</dbReference>
<dbReference type="GO" id="GO:0005789">
    <property type="term" value="C:endoplasmic reticulum membrane"/>
    <property type="evidence" value="ECO:0007669"/>
    <property type="project" value="TreeGrafter"/>
</dbReference>
<evidence type="ECO:0000256" key="5">
    <source>
        <dbReference type="ARBA" id="ARBA00022692"/>
    </source>
</evidence>
<evidence type="ECO:0000313" key="13">
    <source>
        <dbReference type="EMBL" id="KAK4527635.1"/>
    </source>
</evidence>